<keyword evidence="1" id="KW-1133">Transmembrane helix</keyword>
<reference evidence="2" key="1">
    <citation type="submission" date="2019-10" db="EMBL/GenBank/DDBJ databases">
        <title>Draft genome sequece of Microseira wollei NIES-4236.</title>
        <authorList>
            <person name="Yamaguchi H."/>
            <person name="Suzuki S."/>
            <person name="Kawachi M."/>
        </authorList>
    </citation>
    <scope>NUCLEOTIDE SEQUENCE</scope>
    <source>
        <strain evidence="2">NIES-4236</strain>
    </source>
</reference>
<keyword evidence="1" id="KW-0472">Membrane</keyword>
<dbReference type="EMBL" id="BLAY01000113">
    <property type="protein sequence ID" value="GET41198.1"/>
    <property type="molecule type" value="Genomic_DNA"/>
</dbReference>
<protein>
    <recommendedName>
        <fullName evidence="4">ATP-dependent Zn protease</fullName>
    </recommendedName>
</protein>
<dbReference type="PANTHER" id="PTHR33471:SF7">
    <property type="entry name" value="ATP-DEPENDENT ZINC METALLOPROTEASE-RELATED"/>
    <property type="match status" value="1"/>
</dbReference>
<evidence type="ECO:0000313" key="2">
    <source>
        <dbReference type="EMBL" id="GET41198.1"/>
    </source>
</evidence>
<dbReference type="Proteomes" id="UP001050975">
    <property type="component" value="Unassembled WGS sequence"/>
</dbReference>
<gene>
    <name evidence="2" type="ORF">MiSe_60100</name>
</gene>
<dbReference type="GO" id="GO:0004176">
    <property type="term" value="F:ATP-dependent peptidase activity"/>
    <property type="evidence" value="ECO:0007669"/>
    <property type="project" value="InterPro"/>
</dbReference>
<proteinExistence type="predicted"/>
<name>A0AAV3XF47_9CYAN</name>
<accession>A0AAV3XF47</accession>
<organism evidence="2 3">
    <name type="scientific">Microseira wollei NIES-4236</name>
    <dbReference type="NCBI Taxonomy" id="2530354"/>
    <lineage>
        <taxon>Bacteria</taxon>
        <taxon>Bacillati</taxon>
        <taxon>Cyanobacteriota</taxon>
        <taxon>Cyanophyceae</taxon>
        <taxon>Oscillatoriophycideae</taxon>
        <taxon>Aerosakkonematales</taxon>
        <taxon>Aerosakkonemataceae</taxon>
        <taxon>Microseira</taxon>
    </lineage>
</organism>
<feature type="transmembrane region" description="Helical" evidence="1">
    <location>
        <begin position="32"/>
        <end position="51"/>
    </location>
</feature>
<evidence type="ECO:0008006" key="4">
    <source>
        <dbReference type="Google" id="ProtNLM"/>
    </source>
</evidence>
<dbReference type="InterPro" id="IPR037219">
    <property type="entry name" value="Peptidase_M41-like"/>
</dbReference>
<dbReference type="GO" id="GO:0004222">
    <property type="term" value="F:metalloendopeptidase activity"/>
    <property type="evidence" value="ECO:0007669"/>
    <property type="project" value="InterPro"/>
</dbReference>
<dbReference type="GO" id="GO:0006508">
    <property type="term" value="P:proteolysis"/>
    <property type="evidence" value="ECO:0007669"/>
    <property type="project" value="InterPro"/>
</dbReference>
<feature type="transmembrane region" description="Helical" evidence="1">
    <location>
        <begin position="79"/>
        <end position="97"/>
    </location>
</feature>
<keyword evidence="3" id="KW-1185">Reference proteome</keyword>
<evidence type="ECO:0000256" key="1">
    <source>
        <dbReference type="SAM" id="Phobius"/>
    </source>
</evidence>
<dbReference type="AlphaFoldDB" id="A0AAV3XF47"/>
<comment type="caution">
    <text evidence="2">The sequence shown here is derived from an EMBL/GenBank/DDBJ whole genome shotgun (WGS) entry which is preliminary data.</text>
</comment>
<dbReference type="PANTHER" id="PTHR33471">
    <property type="entry name" value="ATP-DEPENDENT ZINC METALLOPROTEASE-RELATED"/>
    <property type="match status" value="1"/>
</dbReference>
<dbReference type="RefSeq" id="WP_226587416.1">
    <property type="nucleotide sequence ID" value="NZ_BLAY01000113.1"/>
</dbReference>
<keyword evidence="1" id="KW-0812">Transmembrane</keyword>
<evidence type="ECO:0000313" key="3">
    <source>
        <dbReference type="Proteomes" id="UP001050975"/>
    </source>
</evidence>
<dbReference type="GO" id="GO:0005524">
    <property type="term" value="F:ATP binding"/>
    <property type="evidence" value="ECO:0007669"/>
    <property type="project" value="InterPro"/>
</dbReference>
<dbReference type="SUPFAM" id="SSF140990">
    <property type="entry name" value="FtsH protease domain-like"/>
    <property type="match status" value="1"/>
</dbReference>
<sequence length="232" mass="24872">MSKTALNLIAISVFAMTLSVLLGPLINLSPAVVAIATAGILGLATLDSFTWQGQGATLLLDWLANLDPKHRARVLRHEAGHFLVAYLLAIPVTGYALTAWEAYKQGRAAYGGVAFDDLELSAQIQTGILSGQMLNRYGTVWMAGAVAEDLVYGNVEGGAEDREKLRTVLAQIGRSPAAYPQQERAFALQARTLLQAHWSAYEALVAAMERGDDVASCYSIIEQYCQIASANG</sequence>
<dbReference type="Gene3D" id="1.20.58.760">
    <property type="entry name" value="Peptidase M41"/>
    <property type="match status" value="1"/>
</dbReference>
<feature type="transmembrane region" description="Helical" evidence="1">
    <location>
        <begin position="6"/>
        <end position="25"/>
    </location>
</feature>